<feature type="domain" description="Peptidase C54 catalytic" evidence="15">
    <location>
        <begin position="464"/>
        <end position="526"/>
    </location>
</feature>
<dbReference type="GO" id="GO:0019786">
    <property type="term" value="F:protein-phosphatidylethanolamide deconjugating activity"/>
    <property type="evidence" value="ECO:0007669"/>
    <property type="project" value="InterPro"/>
</dbReference>
<evidence type="ECO:0000256" key="13">
    <source>
        <dbReference type="RuleBase" id="RU363115"/>
    </source>
</evidence>
<dbReference type="EC" id="3.4.22.-" evidence="13"/>
<feature type="region of interest" description="Disordered" evidence="14">
    <location>
        <begin position="555"/>
        <end position="706"/>
    </location>
</feature>
<evidence type="ECO:0000256" key="10">
    <source>
        <dbReference type="ARBA" id="ARBA00029362"/>
    </source>
</evidence>
<dbReference type="InterPro" id="IPR046792">
    <property type="entry name" value="Peptidase_C54_cat"/>
</dbReference>
<keyword evidence="7" id="KW-0788">Thiol protease</keyword>
<keyword evidence="6 13" id="KW-0378">Hydrolase</keyword>
<evidence type="ECO:0000256" key="9">
    <source>
        <dbReference type="ARBA" id="ARBA00023006"/>
    </source>
</evidence>
<evidence type="ECO:0000256" key="14">
    <source>
        <dbReference type="SAM" id="MobiDB-lite"/>
    </source>
</evidence>
<organism evidence="16 17">
    <name type="scientific">Chlorella vulgaris</name>
    <name type="common">Green alga</name>
    <dbReference type="NCBI Taxonomy" id="3077"/>
    <lineage>
        <taxon>Eukaryota</taxon>
        <taxon>Viridiplantae</taxon>
        <taxon>Chlorophyta</taxon>
        <taxon>core chlorophytes</taxon>
        <taxon>Trebouxiophyceae</taxon>
        <taxon>Chlorellales</taxon>
        <taxon>Chlorellaceae</taxon>
        <taxon>Chlorella clade</taxon>
        <taxon>Chlorella</taxon>
    </lineage>
</organism>
<name>A0A9D4YZA6_CHLVU</name>
<protein>
    <recommendedName>
        <fullName evidence="13">Cysteine protease</fullName>
        <ecNumber evidence="13">3.4.22.-</ecNumber>
    </recommendedName>
</protein>
<comment type="subcellular location">
    <subcellularLocation>
        <location evidence="1 13">Cytoplasm</location>
    </subcellularLocation>
</comment>
<feature type="region of interest" description="Disordered" evidence="14">
    <location>
        <begin position="439"/>
        <end position="463"/>
    </location>
</feature>
<evidence type="ECO:0000313" key="17">
    <source>
        <dbReference type="Proteomes" id="UP001055712"/>
    </source>
</evidence>
<comment type="function">
    <text evidence="12">Cysteine protease that plays a key role in autophagy by mediating both proteolytic activation and delipidation of ATG8 family proteins. The protease activity is required for proteolytic activation of ATG8 family proteins: cleaves the C-terminal amino acid of ATG8 proteins to reveal a C-terminal glycine. Exposure of the glycine at the C-terminus is essential for ATG8 proteins conjugation to phosphatidylethanolamine (PE) and insertion to membranes, which is necessary for autophagy. In addition to the protease activity, also mediates delipidation of PE-conjugated ATG8 proteins.</text>
</comment>
<feature type="compositionally biased region" description="Low complexity" evidence="14">
    <location>
        <begin position="454"/>
        <end position="463"/>
    </location>
</feature>
<reference evidence="16" key="2">
    <citation type="submission" date="2020-11" db="EMBL/GenBank/DDBJ databases">
        <authorList>
            <person name="Cecchin M."/>
            <person name="Marcolungo L."/>
            <person name="Rossato M."/>
            <person name="Girolomoni L."/>
            <person name="Cosentino E."/>
            <person name="Cuine S."/>
            <person name="Li-Beisson Y."/>
            <person name="Delledonne M."/>
            <person name="Ballottari M."/>
        </authorList>
    </citation>
    <scope>NUCLEOTIDE SEQUENCE</scope>
    <source>
        <strain evidence="16">211/11P</strain>
        <tissue evidence="16">Whole cell</tissue>
    </source>
</reference>
<dbReference type="GO" id="GO:0034727">
    <property type="term" value="P:piecemeal microautophagy of the nucleus"/>
    <property type="evidence" value="ECO:0007669"/>
    <property type="project" value="TreeGrafter"/>
</dbReference>
<evidence type="ECO:0000256" key="11">
    <source>
        <dbReference type="ARBA" id="ARBA00038724"/>
    </source>
</evidence>
<sequence>MFGDELSAVDRVSLGLSRSYYAAFRVLRLNKLRDLLASGASITPDAPVWLLGSCYSCAPGASEAQQEEALARMLHHFQSIPWMSYRSGFTGITVGSAQLHSDAGWGCTLRSGQMILAQGLLRHLLGRDWRWPEAVSPEQQQQAAEARPKLALLLELFWDTPAERNAFSLHNLCRAGQRCGVVPGRWLGPWVMCKTLEAAAAAATQHTAAQGVDLGLTVAVLADSGGGAPLLVANRYEPALAVAAAGKLAQQQQQQHVGKQQPQQQQQELQGLGEQGGIAAAAAEEAGHCSLGHVTAASAASAELVAMDSGTLAVEASPLAAGLAQLSGGQRGLVLLVPLVLGLGKLNPRYIPQLEAVLAMPQSIGIVGGRPSSSLYFVGYQHQQAEAAVPAAAPEPLASAAAAAAREARGAAGKPPAATLLVDAAAAPATERVAASGFEEEAGAEVGGGREAEVGGPSNSSSGGITTSTVFFLDPHQVQEAACCSDDWRSFRAEAPRSMPLAGIDPSLALGFYCSSLEEYRDLCRRLAALEKQSGGAPLVCVTTEAAAAARYAAHEESGWEPDELSSSCGLSEEEEEVVGEAEARAASQAEAAQRAEDEEPVVVQAEAGVTADGPPASPRSPSLVAAQAAARRAVSAGLSGPRSPVAGAAPLPAPALGSPGGSGSTGKQQPVQQQQAHGRQLAGNELGAGQLSPRQSSSSGWQIVP</sequence>
<keyword evidence="5 13" id="KW-0645">Protease</keyword>
<dbReference type="GO" id="GO:0000045">
    <property type="term" value="P:autophagosome assembly"/>
    <property type="evidence" value="ECO:0007669"/>
    <property type="project" value="TreeGrafter"/>
</dbReference>
<evidence type="ECO:0000256" key="4">
    <source>
        <dbReference type="ARBA" id="ARBA00022490"/>
    </source>
</evidence>
<evidence type="ECO:0000259" key="15">
    <source>
        <dbReference type="Pfam" id="PF03416"/>
    </source>
</evidence>
<keyword evidence="9 13" id="KW-0072">Autophagy</keyword>
<gene>
    <name evidence="16" type="ORF">D9Q98_002911</name>
</gene>
<dbReference type="InterPro" id="IPR005078">
    <property type="entry name" value="Peptidase_C54"/>
</dbReference>
<dbReference type="GO" id="GO:0005737">
    <property type="term" value="C:cytoplasm"/>
    <property type="evidence" value="ECO:0007669"/>
    <property type="project" value="UniProtKB-SubCell"/>
</dbReference>
<comment type="similarity">
    <text evidence="2 13">Belongs to the peptidase C54 family.</text>
</comment>
<evidence type="ECO:0000256" key="8">
    <source>
        <dbReference type="ARBA" id="ARBA00022927"/>
    </source>
</evidence>
<evidence type="ECO:0000256" key="5">
    <source>
        <dbReference type="ARBA" id="ARBA00022670"/>
    </source>
</evidence>
<feature type="domain" description="Peptidase C54 catalytic" evidence="15">
    <location>
        <begin position="72"/>
        <end position="384"/>
    </location>
</feature>
<comment type="catalytic activity">
    <reaction evidence="10">
        <text>[protein]-C-terminal L-amino acid-glycyl-phosphatidylethanolamide + H2O = [protein]-C-terminal L-amino acid-glycine + a 1,2-diacyl-sn-glycero-3-phosphoethanolamine</text>
        <dbReference type="Rhea" id="RHEA:67548"/>
        <dbReference type="Rhea" id="RHEA-COMP:17323"/>
        <dbReference type="Rhea" id="RHEA-COMP:17324"/>
        <dbReference type="ChEBI" id="CHEBI:15377"/>
        <dbReference type="ChEBI" id="CHEBI:64612"/>
        <dbReference type="ChEBI" id="CHEBI:172940"/>
        <dbReference type="ChEBI" id="CHEBI:172941"/>
    </reaction>
    <physiologicalReaction direction="left-to-right" evidence="10">
        <dbReference type="Rhea" id="RHEA:67549"/>
    </physiologicalReaction>
</comment>
<keyword evidence="8 13" id="KW-0653">Protein transport</keyword>
<proteinExistence type="inferred from homology"/>
<comment type="caution">
    <text evidence="16">The sequence shown here is derived from an EMBL/GenBank/DDBJ whole genome shotgun (WGS) entry which is preliminary data.</text>
</comment>
<feature type="compositionally biased region" description="Polar residues" evidence="14">
    <location>
        <begin position="666"/>
        <end position="678"/>
    </location>
</feature>
<accession>A0A9D4YZA6</accession>
<comment type="subunit">
    <text evidence="11">Interacts with ATG8.</text>
</comment>
<evidence type="ECO:0000256" key="12">
    <source>
        <dbReference type="ARBA" id="ARBA00045891"/>
    </source>
</evidence>
<dbReference type="EMBL" id="SIDB01000003">
    <property type="protein sequence ID" value="KAI3434857.1"/>
    <property type="molecule type" value="Genomic_DNA"/>
</dbReference>
<dbReference type="GO" id="GO:0015031">
    <property type="term" value="P:protein transport"/>
    <property type="evidence" value="ECO:0007669"/>
    <property type="project" value="UniProtKB-KW"/>
</dbReference>
<evidence type="ECO:0000256" key="2">
    <source>
        <dbReference type="ARBA" id="ARBA00010958"/>
    </source>
</evidence>
<keyword evidence="17" id="KW-1185">Reference proteome</keyword>
<dbReference type="GO" id="GO:0000423">
    <property type="term" value="P:mitophagy"/>
    <property type="evidence" value="ECO:0007669"/>
    <property type="project" value="TreeGrafter"/>
</dbReference>
<dbReference type="InterPro" id="IPR038765">
    <property type="entry name" value="Papain-like_cys_pep_sf"/>
</dbReference>
<evidence type="ECO:0000256" key="1">
    <source>
        <dbReference type="ARBA" id="ARBA00004496"/>
    </source>
</evidence>
<dbReference type="Proteomes" id="UP001055712">
    <property type="component" value="Unassembled WGS sequence"/>
</dbReference>
<feature type="compositionally biased region" description="Low complexity" evidence="14">
    <location>
        <begin position="624"/>
        <end position="658"/>
    </location>
</feature>
<evidence type="ECO:0000313" key="16">
    <source>
        <dbReference type="EMBL" id="KAI3434857.1"/>
    </source>
</evidence>
<dbReference type="GO" id="GO:0035973">
    <property type="term" value="P:aggrephagy"/>
    <property type="evidence" value="ECO:0007669"/>
    <property type="project" value="TreeGrafter"/>
</dbReference>
<evidence type="ECO:0000256" key="6">
    <source>
        <dbReference type="ARBA" id="ARBA00022801"/>
    </source>
</evidence>
<keyword evidence="4 13" id="KW-0963">Cytoplasm</keyword>
<dbReference type="Pfam" id="PF03416">
    <property type="entry name" value="Peptidase_C54"/>
    <property type="match status" value="2"/>
</dbReference>
<dbReference type="GO" id="GO:0016485">
    <property type="term" value="P:protein processing"/>
    <property type="evidence" value="ECO:0007669"/>
    <property type="project" value="TreeGrafter"/>
</dbReference>
<evidence type="ECO:0000256" key="3">
    <source>
        <dbReference type="ARBA" id="ARBA00022448"/>
    </source>
</evidence>
<reference evidence="16" key="1">
    <citation type="journal article" date="2019" name="Plant J.">
        <title>Chlorella vulgaris genome assembly and annotation reveals the molecular basis for metabolic acclimation to high light conditions.</title>
        <authorList>
            <person name="Cecchin M."/>
            <person name="Marcolungo L."/>
            <person name="Rossato M."/>
            <person name="Girolomoni L."/>
            <person name="Cosentino E."/>
            <person name="Cuine S."/>
            <person name="Li-Beisson Y."/>
            <person name="Delledonne M."/>
            <person name="Ballottari M."/>
        </authorList>
    </citation>
    <scope>NUCLEOTIDE SEQUENCE</scope>
    <source>
        <strain evidence="16">211/11P</strain>
    </source>
</reference>
<dbReference type="OrthoDB" id="2960936at2759"/>
<keyword evidence="3" id="KW-0813">Transport</keyword>
<dbReference type="AlphaFoldDB" id="A0A9D4YZA6"/>
<feature type="compositionally biased region" description="Polar residues" evidence="14">
    <location>
        <begin position="693"/>
        <end position="706"/>
    </location>
</feature>
<evidence type="ECO:0000256" key="7">
    <source>
        <dbReference type="ARBA" id="ARBA00022807"/>
    </source>
</evidence>
<dbReference type="PANTHER" id="PTHR22624:SF49">
    <property type="entry name" value="CYSTEINE PROTEASE"/>
    <property type="match status" value="1"/>
</dbReference>
<dbReference type="PANTHER" id="PTHR22624">
    <property type="entry name" value="CYSTEINE PROTEASE ATG4"/>
    <property type="match status" value="1"/>
</dbReference>
<dbReference type="SUPFAM" id="SSF54001">
    <property type="entry name" value="Cysteine proteinases"/>
    <property type="match status" value="2"/>
</dbReference>
<dbReference type="GO" id="GO:0004197">
    <property type="term" value="F:cysteine-type endopeptidase activity"/>
    <property type="evidence" value="ECO:0007669"/>
    <property type="project" value="TreeGrafter"/>
</dbReference>